<dbReference type="Proteomes" id="UP000557566">
    <property type="component" value="Unassembled WGS sequence"/>
</dbReference>
<feature type="region of interest" description="Disordered" evidence="1">
    <location>
        <begin position="1"/>
        <end position="21"/>
    </location>
</feature>
<reference evidence="2 3" key="1">
    <citation type="journal article" date="2020" name="Genome Biol. Evol.">
        <title>A new high-quality draft genome assembly of the Chinese cordyceps Ophiocordyceps sinensis.</title>
        <authorList>
            <person name="Shu R."/>
            <person name="Zhang J."/>
            <person name="Meng Q."/>
            <person name="Zhang H."/>
            <person name="Zhou G."/>
            <person name="Li M."/>
            <person name="Wu P."/>
            <person name="Zhao Y."/>
            <person name="Chen C."/>
            <person name="Qin Q."/>
        </authorList>
    </citation>
    <scope>NUCLEOTIDE SEQUENCE [LARGE SCALE GENOMIC DNA]</scope>
    <source>
        <strain evidence="2 3">IOZ07</strain>
    </source>
</reference>
<evidence type="ECO:0000256" key="1">
    <source>
        <dbReference type="SAM" id="MobiDB-lite"/>
    </source>
</evidence>
<evidence type="ECO:0000313" key="3">
    <source>
        <dbReference type="Proteomes" id="UP000557566"/>
    </source>
</evidence>
<dbReference type="EMBL" id="JAAVMX010000005">
    <property type="protein sequence ID" value="KAF4507723.1"/>
    <property type="molecule type" value="Genomic_DNA"/>
</dbReference>
<comment type="caution">
    <text evidence="2">The sequence shown here is derived from an EMBL/GenBank/DDBJ whole genome shotgun (WGS) entry which is preliminary data.</text>
</comment>
<sequence length="181" mass="20487">MAKANKRDTSGASSSPATGCGFTSTSELRFRCHLQAHEDRHRCPYDGCESQQNAFRYPGELRDHVITAHHSTMYVKNLFCCPHCQYFDADPDNLEKHLLECTQIYRQHKSCPCSMGYFRHDGDCSGVKYKQPFVPLELAFGTKKRPYVPEKTDPGSKLVDLAEAALGVHILETMLARRTTK</sequence>
<organism evidence="2 3">
    <name type="scientific">Ophiocordyceps sinensis</name>
    <dbReference type="NCBI Taxonomy" id="72228"/>
    <lineage>
        <taxon>Eukaryota</taxon>
        <taxon>Fungi</taxon>
        <taxon>Dikarya</taxon>
        <taxon>Ascomycota</taxon>
        <taxon>Pezizomycotina</taxon>
        <taxon>Sordariomycetes</taxon>
        <taxon>Hypocreomycetidae</taxon>
        <taxon>Hypocreales</taxon>
        <taxon>Ophiocordycipitaceae</taxon>
        <taxon>Ophiocordyceps</taxon>
    </lineage>
</organism>
<evidence type="ECO:0000313" key="2">
    <source>
        <dbReference type="EMBL" id="KAF4507723.1"/>
    </source>
</evidence>
<gene>
    <name evidence="2" type="ORF">G6O67_004190</name>
</gene>
<feature type="compositionally biased region" description="Polar residues" evidence="1">
    <location>
        <begin position="10"/>
        <end position="21"/>
    </location>
</feature>
<proteinExistence type="predicted"/>
<name>A0A8H4LY50_9HYPO</name>
<protein>
    <submittedName>
        <fullName evidence="2">Uncharacterized protein</fullName>
    </submittedName>
</protein>
<keyword evidence="3" id="KW-1185">Reference proteome</keyword>
<accession>A0A8H4LY50</accession>
<dbReference type="AlphaFoldDB" id="A0A8H4LY50"/>